<keyword evidence="4 5" id="KW-0620">Polyamine biosynthesis</keyword>
<feature type="domain" description="PABS" evidence="9">
    <location>
        <begin position="2"/>
        <end position="237"/>
    </location>
</feature>
<dbReference type="PANTHER" id="PTHR11558:SF11">
    <property type="entry name" value="SPERMIDINE SYNTHASE"/>
    <property type="match status" value="1"/>
</dbReference>
<dbReference type="UniPathway" id="UPA00248">
    <property type="reaction ID" value="UER00314"/>
</dbReference>
<dbReference type="EMBL" id="VJVV01000004">
    <property type="protein sequence ID" value="TRO82445.1"/>
    <property type="molecule type" value="Genomic_DNA"/>
</dbReference>
<keyword evidence="3 5" id="KW-0745">Spermidine biosynthesis</keyword>
<dbReference type="NCBIfam" id="NF002010">
    <property type="entry name" value="PRK00811.1"/>
    <property type="match status" value="1"/>
</dbReference>
<dbReference type="Proteomes" id="UP000317155">
    <property type="component" value="Unassembled WGS sequence"/>
</dbReference>
<evidence type="ECO:0000256" key="8">
    <source>
        <dbReference type="RuleBase" id="RU003837"/>
    </source>
</evidence>
<evidence type="ECO:0000256" key="7">
    <source>
        <dbReference type="RuleBase" id="RU003836"/>
    </source>
</evidence>
<feature type="binding site" evidence="5">
    <location>
        <position position="62"/>
    </location>
    <ligand>
        <name>spermidine</name>
        <dbReference type="ChEBI" id="CHEBI:57834"/>
    </ligand>
</feature>
<dbReference type="RefSeq" id="WP_092057493.1">
    <property type="nucleotide sequence ID" value="NZ_FOJJ01000034.1"/>
</dbReference>
<dbReference type="EC" id="2.5.1.16" evidence="5"/>
<feature type="binding site" evidence="5">
    <location>
        <begin position="139"/>
        <end position="140"/>
    </location>
    <ligand>
        <name>S-methyl-5'-thioadenosine</name>
        <dbReference type="ChEBI" id="CHEBI:17509"/>
    </ligand>
</feature>
<comment type="pathway">
    <text evidence="5">Amine and polyamine biosynthesis; spermidine biosynthesis; spermidine from putrescine: step 1/1.</text>
</comment>
<evidence type="ECO:0000256" key="5">
    <source>
        <dbReference type="HAMAP-Rule" id="MF_00198"/>
    </source>
</evidence>
<dbReference type="InterPro" id="IPR001045">
    <property type="entry name" value="Spermi_synthase"/>
</dbReference>
<reference evidence="10 11" key="1">
    <citation type="submission" date="2019-07" db="EMBL/GenBank/DDBJ databases">
        <title>Insights of Desulfuromonas acetexigens electromicrobiology.</title>
        <authorList>
            <person name="Katuri K."/>
            <person name="Sapireddy V."/>
            <person name="Shaw D.R."/>
            <person name="Saikaly P."/>
        </authorList>
    </citation>
    <scope>NUCLEOTIDE SEQUENCE [LARGE SCALE GENOMIC DNA]</scope>
    <source>
        <strain evidence="10 11">2873</strain>
    </source>
</reference>
<dbReference type="SUPFAM" id="SSF53335">
    <property type="entry name" value="S-adenosyl-L-methionine-dependent methyltransferases"/>
    <property type="match status" value="1"/>
</dbReference>
<comment type="catalytic activity">
    <reaction evidence="5 8">
        <text>S-adenosyl 3-(methylsulfanyl)propylamine + putrescine = S-methyl-5'-thioadenosine + spermidine + H(+)</text>
        <dbReference type="Rhea" id="RHEA:12721"/>
        <dbReference type="ChEBI" id="CHEBI:15378"/>
        <dbReference type="ChEBI" id="CHEBI:17509"/>
        <dbReference type="ChEBI" id="CHEBI:57443"/>
        <dbReference type="ChEBI" id="CHEBI:57834"/>
        <dbReference type="ChEBI" id="CHEBI:326268"/>
        <dbReference type="EC" id="2.5.1.16"/>
    </reaction>
</comment>
<dbReference type="InterPro" id="IPR035246">
    <property type="entry name" value="Spermidine_synt_N"/>
</dbReference>
<dbReference type="PROSITE" id="PS01330">
    <property type="entry name" value="PABS_1"/>
    <property type="match status" value="1"/>
</dbReference>
<dbReference type="Gene3D" id="3.40.50.150">
    <property type="entry name" value="Vaccinia Virus protein VP39"/>
    <property type="match status" value="1"/>
</dbReference>
<dbReference type="PANTHER" id="PTHR11558">
    <property type="entry name" value="SPERMIDINE/SPERMINE SYNTHASE"/>
    <property type="match status" value="1"/>
</dbReference>
<feature type="binding site" evidence="5">
    <location>
        <position position="164"/>
    </location>
    <ligand>
        <name>S-methyl-5'-thioadenosine</name>
        <dbReference type="ChEBI" id="CHEBI:17509"/>
    </ligand>
</feature>
<dbReference type="AlphaFoldDB" id="A0A550JGX6"/>
<dbReference type="GO" id="GO:0005829">
    <property type="term" value="C:cytosol"/>
    <property type="evidence" value="ECO:0007669"/>
    <property type="project" value="TreeGrafter"/>
</dbReference>
<keyword evidence="11" id="KW-1185">Reference proteome</keyword>
<evidence type="ECO:0000313" key="11">
    <source>
        <dbReference type="Proteomes" id="UP000317155"/>
    </source>
</evidence>
<comment type="similarity">
    <text evidence="1 5 7">Belongs to the spermidine/spermine synthase family.</text>
</comment>
<comment type="function">
    <text evidence="5">Catalyzes the irreversible transfer of a propylamine group from the amino donor S-adenosylmethioninamine (decarboxy-AdoMet) to putrescine (1,4-diaminobutane) to yield spermidine.</text>
</comment>
<gene>
    <name evidence="5 10" type="primary">speE</name>
    <name evidence="10" type="ORF">FL622_07660</name>
</gene>
<comment type="caution">
    <text evidence="10">The sequence shown here is derived from an EMBL/GenBank/DDBJ whole genome shotgun (WGS) entry which is preliminary data.</text>
</comment>
<dbReference type="InterPro" id="IPR030374">
    <property type="entry name" value="PABS"/>
</dbReference>
<feature type="binding site" evidence="5">
    <location>
        <position position="86"/>
    </location>
    <ligand>
        <name>spermidine</name>
        <dbReference type="ChEBI" id="CHEBI:57834"/>
    </ligand>
</feature>
<evidence type="ECO:0000313" key="10">
    <source>
        <dbReference type="EMBL" id="TRO82445.1"/>
    </source>
</evidence>
<evidence type="ECO:0000256" key="3">
    <source>
        <dbReference type="ARBA" id="ARBA00023066"/>
    </source>
</evidence>
<dbReference type="GO" id="GO:0008295">
    <property type="term" value="P:spermidine biosynthetic process"/>
    <property type="evidence" value="ECO:0007669"/>
    <property type="project" value="UniProtKB-UniRule"/>
</dbReference>
<proteinExistence type="inferred from homology"/>
<sequence>MDLWLTEKHSEHAGLSLKVTKTLFAGESEYQRLDIVETPEYGRVLLLDGLVMITERDGFIYHEMLVHPALFTHPRPRQVLIIGGGDGGAIREILKHESVERAVLCEIDELLIAKAVEFLPGMASEIDGRNPRVEIKPLDGVAYLREQQDAFDVILVDSTDPAGPAAALFEEDFYRLAQDALKEDGILVAQSESPFYQGELQRTLYANLRAVFPIVEMYQAFIPTYPSGMWSFAFAGKTRHPLRDIDRMRIKNRSFATRYYNEDLHVGAFMLPTFARENIAAR</sequence>
<dbReference type="HAMAP" id="MF_00198">
    <property type="entry name" value="Spermidine_synth"/>
    <property type="match status" value="1"/>
</dbReference>
<feature type="binding site" evidence="5">
    <location>
        <position position="31"/>
    </location>
    <ligand>
        <name>S-methyl-5'-thioadenosine</name>
        <dbReference type="ChEBI" id="CHEBI:17509"/>
    </ligand>
</feature>
<dbReference type="OrthoDB" id="9793120at2"/>
<dbReference type="NCBIfam" id="TIGR00417">
    <property type="entry name" value="speE"/>
    <property type="match status" value="1"/>
</dbReference>
<accession>A0A550JGX6</accession>
<evidence type="ECO:0000259" key="9">
    <source>
        <dbReference type="PROSITE" id="PS51006"/>
    </source>
</evidence>
<evidence type="ECO:0000256" key="6">
    <source>
        <dbReference type="PROSITE-ProRule" id="PRU00354"/>
    </source>
</evidence>
<dbReference type="InterPro" id="IPR030373">
    <property type="entry name" value="PABS_CS"/>
</dbReference>
<dbReference type="PROSITE" id="PS51006">
    <property type="entry name" value="PABS_2"/>
    <property type="match status" value="1"/>
</dbReference>
<evidence type="ECO:0000256" key="1">
    <source>
        <dbReference type="ARBA" id="ARBA00007867"/>
    </source>
</evidence>
<dbReference type="Pfam" id="PF17284">
    <property type="entry name" value="Spermine_synt_N"/>
    <property type="match status" value="1"/>
</dbReference>
<feature type="active site" description="Proton acceptor" evidence="5 6">
    <location>
        <position position="157"/>
    </location>
</feature>
<evidence type="ECO:0000256" key="4">
    <source>
        <dbReference type="ARBA" id="ARBA00023115"/>
    </source>
</evidence>
<protein>
    <recommendedName>
        <fullName evidence="5">Polyamine aminopropyltransferase</fullName>
    </recommendedName>
    <alternativeName>
        <fullName evidence="5">Putrescine aminopropyltransferase</fullName>
        <shortName evidence="5">PAPT</shortName>
    </alternativeName>
    <alternativeName>
        <fullName evidence="5">Spermidine synthase</fullName>
        <shortName evidence="5">SPDS</shortName>
        <shortName evidence="5">SPDSY</shortName>
        <ecNumber evidence="5">2.5.1.16</ecNumber>
    </alternativeName>
</protein>
<organism evidence="10 11">
    <name type="scientific">Trichloromonas acetexigens</name>
    <dbReference type="NCBI Taxonomy" id="38815"/>
    <lineage>
        <taxon>Bacteria</taxon>
        <taxon>Pseudomonadati</taxon>
        <taxon>Thermodesulfobacteriota</taxon>
        <taxon>Desulfuromonadia</taxon>
        <taxon>Desulfuromonadales</taxon>
        <taxon>Trichloromonadaceae</taxon>
        <taxon>Trichloromonas</taxon>
    </lineage>
</organism>
<keyword evidence="2 5" id="KW-0808">Transferase</keyword>
<dbReference type="InterPro" id="IPR037163">
    <property type="entry name" value="Spermidine_synt_N_sf"/>
</dbReference>
<dbReference type="GO" id="GO:0004766">
    <property type="term" value="F:spermidine synthase activity"/>
    <property type="evidence" value="ECO:0007669"/>
    <property type="project" value="UniProtKB-UniRule"/>
</dbReference>
<feature type="binding site" evidence="5">
    <location>
        <begin position="157"/>
        <end position="160"/>
    </location>
    <ligand>
        <name>spermidine</name>
        <dbReference type="ChEBI" id="CHEBI:57834"/>
    </ligand>
</feature>
<comment type="subunit">
    <text evidence="5">Homodimer or homotetramer.</text>
</comment>
<feature type="binding site" evidence="5">
    <location>
        <position position="106"/>
    </location>
    <ligand>
        <name>S-methyl-5'-thioadenosine</name>
        <dbReference type="ChEBI" id="CHEBI:17509"/>
    </ligand>
</feature>
<evidence type="ECO:0000256" key="2">
    <source>
        <dbReference type="ARBA" id="ARBA00022679"/>
    </source>
</evidence>
<dbReference type="InterPro" id="IPR029063">
    <property type="entry name" value="SAM-dependent_MTases_sf"/>
</dbReference>
<name>A0A550JGX6_9BACT</name>
<dbReference type="Pfam" id="PF01564">
    <property type="entry name" value="Spermine_synth"/>
    <property type="match status" value="1"/>
</dbReference>
<dbReference type="Gene3D" id="2.30.140.10">
    <property type="entry name" value="Spermidine synthase, tetramerisation domain"/>
    <property type="match status" value="1"/>
</dbReference>